<feature type="domain" description="Helicase C-terminal" evidence="11">
    <location>
        <begin position="670"/>
        <end position="823"/>
    </location>
</feature>
<dbReference type="InterPro" id="IPR014001">
    <property type="entry name" value="Helicase_ATP-bd"/>
</dbReference>
<dbReference type="SMART" id="SM01058">
    <property type="entry name" value="CarD_TRCF"/>
    <property type="match status" value="1"/>
</dbReference>
<evidence type="ECO:0000256" key="5">
    <source>
        <dbReference type="ARBA" id="ARBA00022806"/>
    </source>
</evidence>
<keyword evidence="4 9" id="KW-0378">Hydrolase</keyword>
<dbReference type="SUPFAM" id="SSF143517">
    <property type="entry name" value="TRCF domain-like"/>
    <property type="match status" value="1"/>
</dbReference>
<dbReference type="InterPro" id="IPR005118">
    <property type="entry name" value="TRCF_C"/>
</dbReference>
<keyword evidence="1 9" id="KW-0963">Cytoplasm</keyword>
<feature type="domain" description="Helicase ATP-binding" evidence="10">
    <location>
        <begin position="488"/>
        <end position="649"/>
    </location>
</feature>
<dbReference type="SUPFAM" id="SSF52540">
    <property type="entry name" value="P-loop containing nucleoside triphosphate hydrolases"/>
    <property type="match status" value="2"/>
</dbReference>
<dbReference type="InterPro" id="IPR041471">
    <property type="entry name" value="UvrB_inter"/>
</dbReference>
<dbReference type="Gene3D" id="3.40.50.300">
    <property type="entry name" value="P-loop containing nucleotide triphosphate hydrolases"/>
    <property type="match status" value="2"/>
</dbReference>
<evidence type="ECO:0000256" key="1">
    <source>
        <dbReference type="ARBA" id="ARBA00022490"/>
    </source>
</evidence>
<gene>
    <name evidence="9" type="primary">mfd</name>
    <name evidence="12" type="ordered locus">Taci_1072</name>
</gene>
<dbReference type="HAMAP" id="MF_00969">
    <property type="entry name" value="TRCF"/>
    <property type="match status" value="1"/>
</dbReference>
<dbReference type="PROSITE" id="PS51194">
    <property type="entry name" value="HELICASE_CTER"/>
    <property type="match status" value="1"/>
</dbReference>
<evidence type="ECO:0000313" key="12">
    <source>
        <dbReference type="EMBL" id="ACZ19304.1"/>
    </source>
</evidence>
<keyword evidence="3 9" id="KW-0227">DNA damage</keyword>
<dbReference type="GO" id="GO:0005524">
    <property type="term" value="F:ATP binding"/>
    <property type="evidence" value="ECO:0007669"/>
    <property type="project" value="UniProtKB-UniRule"/>
</dbReference>
<dbReference type="CDD" id="cd17991">
    <property type="entry name" value="DEXHc_TRCF"/>
    <property type="match status" value="1"/>
</dbReference>
<dbReference type="GO" id="GO:0003684">
    <property type="term" value="F:damaged DNA binding"/>
    <property type="evidence" value="ECO:0007669"/>
    <property type="project" value="InterPro"/>
</dbReference>
<reference evidence="12 13" key="1">
    <citation type="journal article" date="2009" name="Stand. Genomic Sci.">
        <title>Complete genome sequence of Thermanaerovibrio acidaminovorans type strain (Su883).</title>
        <authorList>
            <person name="Chovatia M."/>
            <person name="Sikorski J."/>
            <person name="Schroder M."/>
            <person name="Lapidus A."/>
            <person name="Nolan M."/>
            <person name="Tice H."/>
            <person name="Glavina Del Rio T."/>
            <person name="Copeland A."/>
            <person name="Cheng J.F."/>
            <person name="Lucas S."/>
            <person name="Chen F."/>
            <person name="Bruce D."/>
            <person name="Goodwin L."/>
            <person name="Pitluck S."/>
            <person name="Ivanova N."/>
            <person name="Mavromatis K."/>
            <person name="Ovchinnikova G."/>
            <person name="Pati A."/>
            <person name="Chen A."/>
            <person name="Palaniappan K."/>
            <person name="Land M."/>
            <person name="Hauser L."/>
            <person name="Chang Y.J."/>
            <person name="Jeffries C.D."/>
            <person name="Chain P."/>
            <person name="Saunders E."/>
            <person name="Detter J.C."/>
            <person name="Brettin T."/>
            <person name="Rohde M."/>
            <person name="Goker M."/>
            <person name="Spring S."/>
            <person name="Bristow J."/>
            <person name="Markowitz V."/>
            <person name="Hugenholtz P."/>
            <person name="Kyrpides N.C."/>
            <person name="Klenk H.P."/>
            <person name="Eisen J.A."/>
        </authorList>
    </citation>
    <scope>NUCLEOTIDE SEQUENCE [LARGE SCALE GENOMIC DNA]</scope>
    <source>
        <strain evidence="13">ATCC 49978 / DSM 6589 / Su883</strain>
    </source>
</reference>
<comment type="subcellular location">
    <subcellularLocation>
        <location evidence="9">Cytoplasm</location>
    </subcellularLocation>
</comment>
<dbReference type="GO" id="GO:0016787">
    <property type="term" value="F:hydrolase activity"/>
    <property type="evidence" value="ECO:0007669"/>
    <property type="project" value="UniProtKB-KW"/>
</dbReference>
<keyword evidence="7 9" id="KW-0238">DNA-binding</keyword>
<dbReference type="InterPro" id="IPR027417">
    <property type="entry name" value="P-loop_NTPase"/>
</dbReference>
<keyword evidence="2 9" id="KW-0547">Nucleotide-binding</keyword>
<evidence type="ECO:0000256" key="4">
    <source>
        <dbReference type="ARBA" id="ARBA00022801"/>
    </source>
</evidence>
<comment type="similarity">
    <text evidence="9">In the C-terminal section; belongs to the helicase family. RecG subfamily.</text>
</comment>
<comment type="similarity">
    <text evidence="9">In the N-terminal section; belongs to the UvrB family.</text>
</comment>
<dbReference type="EMBL" id="CP001818">
    <property type="protein sequence ID" value="ACZ19304.1"/>
    <property type="molecule type" value="Genomic_DNA"/>
</dbReference>
<keyword evidence="8 9" id="KW-0234">DNA repair</keyword>
<name>D1B5L3_THEAS</name>
<dbReference type="InterPro" id="IPR004576">
    <property type="entry name" value="Mfd"/>
</dbReference>
<dbReference type="Gene3D" id="3.30.2060.10">
    <property type="entry name" value="Penicillin-binding protein 1b domain"/>
    <property type="match status" value="1"/>
</dbReference>
<keyword evidence="6 9" id="KW-0067">ATP-binding</keyword>
<dbReference type="SMART" id="SM00982">
    <property type="entry name" value="TRCF"/>
    <property type="match status" value="1"/>
</dbReference>
<dbReference type="InterPro" id="IPR011545">
    <property type="entry name" value="DEAD/DEAH_box_helicase_dom"/>
</dbReference>
<dbReference type="EnsemblBacteria" id="ACZ19304">
    <property type="protein sequence ID" value="ACZ19304"/>
    <property type="gene ID" value="Taci_1072"/>
</dbReference>
<dbReference type="SMART" id="SM00490">
    <property type="entry name" value="HELICc"/>
    <property type="match status" value="1"/>
</dbReference>
<evidence type="ECO:0000313" key="13">
    <source>
        <dbReference type="Proteomes" id="UP000002030"/>
    </source>
</evidence>
<dbReference type="KEGG" id="tai:Taci_1072"/>
<evidence type="ECO:0000256" key="7">
    <source>
        <dbReference type="ARBA" id="ARBA00023125"/>
    </source>
</evidence>
<dbReference type="EC" id="3.6.4.-" evidence="9"/>
<sequence>MIPRGIARAIGYGRLPVPDRFVVILPGWSDVVTLSSDLACLGREVSPLLPPVPLGVKEGVQAHLLHRGRVLEDWIRLGGGLITSAAGAVLPALSPSGHFQLRKGDRCRSSLIHWISSQGYERVPVVWAPGQWALRGALVDLFPPGDRAIRVAFDDDLVEEIRVFSPETQRAVASLDSWEMGGLKGGRSLTLLDVPVPFGLVVFEPGQVEIQCESAVWLWEQMREEIHSLPGAADWSSLASRVQGVIRVSSSQGDPSAMLERVPNFAGRLKEAEGFVLDMRSKGFRTLFLGSTRGYVEWAAGCGMEVIRGSASEGALDLSERVLYLSEVDVAGVRPPSSPAGKPPADVLDSLISGDLMVHEDYGVCRFLGIEMIEQGGVQQDYIALEFAQGKRLLMPTYRIARLYRYAGDPAEAELDSLKRGRWSRSYQEAKEKAREAAERLLSAQARRHSARGIAFDPLEREMEELRSTFPYRETVDQVRCWEEIRADMERPVPMDRLLVGDVGFGKTELALRAAFKAAMSGYQVVVVTPTTLLASQHLSTFASRLSPFPLRVEALYRFVPRSRQEEILNDFAEGRVDILIGTHRILGDDVRARNLGLIVLDEEHRFGVMQKERWRERFPGADVLMLSATPIPRTLQLALGGYKDISVMTTPPVDRRPVVTVVSPWQDELVKGAVLRELSRGGQVFWVHNRIQSMHRAFLRAKALLPGVRVEMAHGRMRDSELESLMARFVEGRLDVLLCTTIIESGLDLPRVNTIIVEDAHRMGLAQLYQLRGRVGRRSDQAFALFLYPRGAEAGRALERLEAIGSLEELGSGFHLAMMDLSIRGGGELLGTAQHGHVSSLSPELYFQMLEREVTRLKGGAELPPVEWGYSPSIPEWYVEDQPLRVRLYRRLFLPMDASELDQLRDEMVDRFGPVPHQVEELILAARLRVLLAGLASEITIGRDQVQVRFRDSAAVPKGLPPIWRVKGVVTVGPAGVRGLSELIEALSRWVTV</sequence>
<organism evidence="12 13">
    <name type="scientific">Thermanaerovibrio acidaminovorans (strain ATCC 49978 / DSM 6589 / Su883)</name>
    <name type="common">Selenomonas acidaminovorans</name>
    <dbReference type="NCBI Taxonomy" id="525903"/>
    <lineage>
        <taxon>Bacteria</taxon>
        <taxon>Thermotogati</taxon>
        <taxon>Synergistota</taxon>
        <taxon>Synergistia</taxon>
        <taxon>Synergistales</taxon>
        <taxon>Synergistaceae</taxon>
        <taxon>Thermanaerovibrio</taxon>
    </lineage>
</organism>
<dbReference type="OrthoDB" id="9804325at2"/>
<keyword evidence="5 12" id="KW-0347">Helicase</keyword>
<keyword evidence="13" id="KW-1185">Reference proteome</keyword>
<dbReference type="GO" id="GO:0000716">
    <property type="term" value="P:transcription-coupled nucleotide-excision repair, DNA damage recognition"/>
    <property type="evidence" value="ECO:0007669"/>
    <property type="project" value="UniProtKB-UniRule"/>
</dbReference>
<dbReference type="InterPro" id="IPR047112">
    <property type="entry name" value="RecG/Mfd"/>
</dbReference>
<dbReference type="Gene3D" id="3.90.1150.50">
    <property type="entry name" value="Transcription-repair-coupling factor, D7 domain"/>
    <property type="match status" value="1"/>
</dbReference>
<dbReference type="PATRIC" id="fig|525903.6.peg.1071"/>
<dbReference type="SMART" id="SM00487">
    <property type="entry name" value="DEXDc"/>
    <property type="match status" value="1"/>
</dbReference>
<dbReference type="InterPro" id="IPR036101">
    <property type="entry name" value="CarD-like/TRCF_RID_sf"/>
</dbReference>
<dbReference type="eggNOG" id="COG1197">
    <property type="taxonomic scope" value="Bacteria"/>
</dbReference>
<dbReference type="Pfam" id="PF03461">
    <property type="entry name" value="TRCF"/>
    <property type="match status" value="1"/>
</dbReference>
<evidence type="ECO:0000259" key="11">
    <source>
        <dbReference type="PROSITE" id="PS51194"/>
    </source>
</evidence>
<evidence type="ECO:0000256" key="6">
    <source>
        <dbReference type="ARBA" id="ARBA00022840"/>
    </source>
</evidence>
<dbReference type="SUPFAM" id="SSF141259">
    <property type="entry name" value="CarD-like"/>
    <property type="match status" value="1"/>
</dbReference>
<dbReference type="STRING" id="525903.Taci_1072"/>
<evidence type="ECO:0000259" key="10">
    <source>
        <dbReference type="PROSITE" id="PS51192"/>
    </source>
</evidence>
<dbReference type="InterPro" id="IPR003711">
    <property type="entry name" value="CarD-like/TRCF_RID"/>
</dbReference>
<dbReference type="Pfam" id="PF17757">
    <property type="entry name" value="UvrB_inter"/>
    <property type="match status" value="1"/>
</dbReference>
<dbReference type="Proteomes" id="UP000002030">
    <property type="component" value="Chromosome"/>
</dbReference>
<evidence type="ECO:0000256" key="9">
    <source>
        <dbReference type="HAMAP-Rule" id="MF_00969"/>
    </source>
</evidence>
<dbReference type="GO" id="GO:0005737">
    <property type="term" value="C:cytoplasm"/>
    <property type="evidence" value="ECO:0007669"/>
    <property type="project" value="UniProtKB-SubCell"/>
</dbReference>
<proteinExistence type="inferred from homology"/>
<dbReference type="PANTHER" id="PTHR47964:SF1">
    <property type="entry name" value="ATP-DEPENDENT DNA HELICASE HOMOLOG RECG, CHLOROPLASTIC"/>
    <property type="match status" value="1"/>
</dbReference>
<comment type="function">
    <text evidence="9">Couples transcription and DNA repair by recognizing RNA polymerase (RNAP) stalled at DNA lesions. Mediates ATP-dependent release of RNAP and its truncated transcript from the DNA, and recruitment of nucleotide excision repair machinery to the damaged site.</text>
</comment>
<dbReference type="GO" id="GO:0006355">
    <property type="term" value="P:regulation of DNA-templated transcription"/>
    <property type="evidence" value="ECO:0007669"/>
    <property type="project" value="UniProtKB-UniRule"/>
</dbReference>
<dbReference type="HOGENOM" id="CLU_005122_0_3_0"/>
<protein>
    <recommendedName>
        <fullName evidence="9">Transcription-repair-coupling factor</fullName>
        <shortName evidence="9">TRCF</shortName>
        <ecNumber evidence="9">3.6.4.-</ecNumber>
    </recommendedName>
</protein>
<dbReference type="Pfam" id="PF02559">
    <property type="entry name" value="CarD_TRCF_RID"/>
    <property type="match status" value="1"/>
</dbReference>
<evidence type="ECO:0000256" key="3">
    <source>
        <dbReference type="ARBA" id="ARBA00022763"/>
    </source>
</evidence>
<dbReference type="Gene3D" id="2.40.10.170">
    <property type="match status" value="1"/>
</dbReference>
<evidence type="ECO:0000256" key="2">
    <source>
        <dbReference type="ARBA" id="ARBA00022741"/>
    </source>
</evidence>
<accession>D1B5L3</accession>
<dbReference type="Pfam" id="PF00271">
    <property type="entry name" value="Helicase_C"/>
    <property type="match status" value="1"/>
</dbReference>
<dbReference type="InterPro" id="IPR037235">
    <property type="entry name" value="TRCF-like_C_D7"/>
</dbReference>
<evidence type="ECO:0000256" key="8">
    <source>
        <dbReference type="ARBA" id="ARBA00023204"/>
    </source>
</evidence>
<dbReference type="Pfam" id="PF00270">
    <property type="entry name" value="DEAD"/>
    <property type="match status" value="1"/>
</dbReference>
<dbReference type="GO" id="GO:0003678">
    <property type="term" value="F:DNA helicase activity"/>
    <property type="evidence" value="ECO:0007669"/>
    <property type="project" value="TreeGrafter"/>
</dbReference>
<dbReference type="InterPro" id="IPR001650">
    <property type="entry name" value="Helicase_C-like"/>
</dbReference>
<dbReference type="AlphaFoldDB" id="D1B5L3"/>
<dbReference type="PANTHER" id="PTHR47964">
    <property type="entry name" value="ATP-DEPENDENT DNA HELICASE HOMOLOG RECG, CHLOROPLASTIC"/>
    <property type="match status" value="1"/>
</dbReference>
<dbReference type="PROSITE" id="PS51192">
    <property type="entry name" value="HELICASE_ATP_BIND_1"/>
    <property type="match status" value="1"/>
</dbReference>